<proteinExistence type="predicted"/>
<protein>
    <recommendedName>
        <fullName evidence="1">N-acetyltransferase domain-containing protein</fullName>
    </recommendedName>
</protein>
<evidence type="ECO:0000313" key="3">
    <source>
        <dbReference type="Proteomes" id="UP001208690"/>
    </source>
</evidence>
<dbReference type="Gene3D" id="3.40.630.30">
    <property type="match status" value="1"/>
</dbReference>
<evidence type="ECO:0000313" key="2">
    <source>
        <dbReference type="EMBL" id="MCV3273661.1"/>
    </source>
</evidence>
<dbReference type="RefSeq" id="WP_263845873.1">
    <property type="nucleotide sequence ID" value="NZ_JALIEB010000018.1"/>
</dbReference>
<dbReference type="InterPro" id="IPR000182">
    <property type="entry name" value="GNAT_dom"/>
</dbReference>
<dbReference type="EMBL" id="JALIEB010000018">
    <property type="protein sequence ID" value="MCV3273661.1"/>
    <property type="molecule type" value="Genomic_DNA"/>
</dbReference>
<dbReference type="Proteomes" id="UP001208690">
    <property type="component" value="Unassembled WGS sequence"/>
</dbReference>
<evidence type="ECO:0000259" key="1">
    <source>
        <dbReference type="PROSITE" id="PS51186"/>
    </source>
</evidence>
<comment type="caution">
    <text evidence="2">The sequence shown here is derived from an EMBL/GenBank/DDBJ whole genome shotgun (WGS) entry which is preliminary data.</text>
</comment>
<accession>A0ABT3BJB6</accession>
<organism evidence="2 3">
    <name type="scientific">Roseobacter sinensis</name>
    <dbReference type="NCBI Taxonomy" id="2931391"/>
    <lineage>
        <taxon>Bacteria</taxon>
        <taxon>Pseudomonadati</taxon>
        <taxon>Pseudomonadota</taxon>
        <taxon>Alphaproteobacteria</taxon>
        <taxon>Rhodobacterales</taxon>
        <taxon>Roseobacteraceae</taxon>
        <taxon>Roseobacter</taxon>
    </lineage>
</organism>
<feature type="domain" description="N-acetyltransferase" evidence="1">
    <location>
        <begin position="90"/>
        <end position="241"/>
    </location>
</feature>
<dbReference type="InterPro" id="IPR016181">
    <property type="entry name" value="Acyl_CoA_acyltransferase"/>
</dbReference>
<gene>
    <name evidence="2" type="ORF">MUB52_19690</name>
</gene>
<name>A0ABT3BJB6_9RHOB</name>
<sequence>MRRIRPNLITGGAPAVLQEAVAAREANLLGRHGSAHAEDAYIATAQPGDLVVPTEALSEQTRAALAAEQGDEPVVGLGGELELGAQGFADGLGVAEPGDMAALLALCRAMHGETAYRDIPFSEDAMQTHIAMYLGAPATHRVFVHKRKGQLQGALFGHVSPYFFSDARIANDDLFYVYPAERSLSLARKLIRAFEVWVMTCNVHEICLSVSTGLSGDRAEKLLNRQGFARVGAIFKKRPVA</sequence>
<dbReference type="SUPFAM" id="SSF55729">
    <property type="entry name" value="Acyl-CoA N-acyltransferases (Nat)"/>
    <property type="match status" value="1"/>
</dbReference>
<keyword evidence="3" id="KW-1185">Reference proteome</keyword>
<dbReference type="PROSITE" id="PS51186">
    <property type="entry name" value="GNAT"/>
    <property type="match status" value="1"/>
</dbReference>
<reference evidence="2 3" key="1">
    <citation type="submission" date="2022-04" db="EMBL/GenBank/DDBJ databases">
        <title>Roseobacter sp. WL0113 is a bacterium isolated from neritic sediment.</title>
        <authorList>
            <person name="Wang L."/>
            <person name="He W."/>
            <person name="Zhang D.-F."/>
        </authorList>
    </citation>
    <scope>NUCLEOTIDE SEQUENCE [LARGE SCALE GENOMIC DNA]</scope>
    <source>
        <strain evidence="2 3">WL0113</strain>
    </source>
</reference>